<organism evidence="2 3">
    <name type="scientific">Mesorhizobium montanum</name>
    <dbReference type="NCBI Taxonomy" id="3072323"/>
    <lineage>
        <taxon>Bacteria</taxon>
        <taxon>Pseudomonadati</taxon>
        <taxon>Pseudomonadota</taxon>
        <taxon>Alphaproteobacteria</taxon>
        <taxon>Hyphomicrobiales</taxon>
        <taxon>Phyllobacteriaceae</taxon>
        <taxon>Mesorhizobium</taxon>
    </lineage>
</organism>
<reference evidence="2 3" key="1">
    <citation type="submission" date="2023-08" db="EMBL/GenBank/DDBJ databases">
        <title>Implementing the SeqCode for naming new Mesorhizobium species isolated from Vachellia karroo root nodules.</title>
        <authorList>
            <person name="Van Lill M."/>
        </authorList>
    </citation>
    <scope>NUCLEOTIDE SEQUENCE [LARGE SCALE GENOMIC DNA]</scope>
    <source>
        <strain evidence="2 3">MSK 1335</strain>
    </source>
</reference>
<accession>A0ABU4ZT34</accession>
<evidence type="ECO:0000313" key="3">
    <source>
        <dbReference type="Proteomes" id="UP001276840"/>
    </source>
</evidence>
<protein>
    <submittedName>
        <fullName evidence="2">Uncharacterized protein</fullName>
    </submittedName>
</protein>
<evidence type="ECO:0000256" key="1">
    <source>
        <dbReference type="SAM" id="MobiDB-lite"/>
    </source>
</evidence>
<evidence type="ECO:0000313" key="2">
    <source>
        <dbReference type="EMBL" id="MDX8528557.1"/>
    </source>
</evidence>
<gene>
    <name evidence="2" type="ORF">RFM68_29170</name>
</gene>
<dbReference type="RefSeq" id="WP_320236471.1">
    <property type="nucleotide sequence ID" value="NZ_JAVIJF010000028.1"/>
</dbReference>
<feature type="region of interest" description="Disordered" evidence="1">
    <location>
        <begin position="1"/>
        <end position="43"/>
    </location>
</feature>
<proteinExistence type="predicted"/>
<keyword evidence="3" id="KW-1185">Reference proteome</keyword>
<dbReference type="EMBL" id="JAVIJF010000028">
    <property type="protein sequence ID" value="MDX8528557.1"/>
    <property type="molecule type" value="Genomic_DNA"/>
</dbReference>
<sequence length="43" mass="4689">MRRKDDKNEVSTSQFGKSGNKVPVARRGGQHVEPAMVACSRSS</sequence>
<name>A0ABU4ZT34_9HYPH</name>
<dbReference type="Proteomes" id="UP001276840">
    <property type="component" value="Unassembled WGS sequence"/>
</dbReference>
<comment type="caution">
    <text evidence="2">The sequence shown here is derived from an EMBL/GenBank/DDBJ whole genome shotgun (WGS) entry which is preliminary data.</text>
</comment>